<comment type="caution">
    <text evidence="2">The sequence shown here is derived from an EMBL/GenBank/DDBJ whole genome shotgun (WGS) entry which is preliminary data.</text>
</comment>
<accession>A0A8H5FH88</accession>
<dbReference type="AlphaFoldDB" id="A0A8H5FH88"/>
<dbReference type="Proteomes" id="UP000559256">
    <property type="component" value="Unassembled WGS sequence"/>
</dbReference>
<organism evidence="2 3">
    <name type="scientific">Tetrapyrgos nigripes</name>
    <dbReference type="NCBI Taxonomy" id="182062"/>
    <lineage>
        <taxon>Eukaryota</taxon>
        <taxon>Fungi</taxon>
        <taxon>Dikarya</taxon>
        <taxon>Basidiomycota</taxon>
        <taxon>Agaricomycotina</taxon>
        <taxon>Agaricomycetes</taxon>
        <taxon>Agaricomycetidae</taxon>
        <taxon>Agaricales</taxon>
        <taxon>Marasmiineae</taxon>
        <taxon>Marasmiaceae</taxon>
        <taxon>Tetrapyrgos</taxon>
    </lineage>
</organism>
<gene>
    <name evidence="2" type="ORF">D9758_015676</name>
</gene>
<feature type="coiled-coil region" evidence="1">
    <location>
        <begin position="47"/>
        <end position="81"/>
    </location>
</feature>
<keyword evidence="3" id="KW-1185">Reference proteome</keyword>
<evidence type="ECO:0000256" key="1">
    <source>
        <dbReference type="SAM" id="Coils"/>
    </source>
</evidence>
<proteinExistence type="predicted"/>
<evidence type="ECO:0000313" key="3">
    <source>
        <dbReference type="Proteomes" id="UP000559256"/>
    </source>
</evidence>
<name>A0A8H5FH88_9AGAR</name>
<protein>
    <submittedName>
        <fullName evidence="2">Uncharacterized protein</fullName>
    </submittedName>
</protein>
<keyword evidence="1" id="KW-0175">Coiled coil</keyword>
<dbReference type="OrthoDB" id="2992862at2759"/>
<dbReference type="EMBL" id="JAACJM010000225">
    <property type="protein sequence ID" value="KAF5336686.1"/>
    <property type="molecule type" value="Genomic_DNA"/>
</dbReference>
<reference evidence="2 3" key="1">
    <citation type="journal article" date="2020" name="ISME J.">
        <title>Uncovering the hidden diversity of litter-decomposition mechanisms in mushroom-forming fungi.</title>
        <authorList>
            <person name="Floudas D."/>
            <person name="Bentzer J."/>
            <person name="Ahren D."/>
            <person name="Johansson T."/>
            <person name="Persson P."/>
            <person name="Tunlid A."/>
        </authorList>
    </citation>
    <scope>NUCLEOTIDE SEQUENCE [LARGE SCALE GENOMIC DNA]</scope>
    <source>
        <strain evidence="2 3">CBS 291.85</strain>
    </source>
</reference>
<sequence>MEEGNLCHDCQTKLIVQERPPFPQLEGMLHSTYIPSNSEIMQVHTRIESANHDLDLYEAEIEKLLQTLSTLKQQRNELQRHRNCCRAVVSSFRRIPPELWAEIFLFALDNQPLLVAEHRIVAPRFLFRRHVRSGGM</sequence>
<evidence type="ECO:0000313" key="2">
    <source>
        <dbReference type="EMBL" id="KAF5336686.1"/>
    </source>
</evidence>